<reference evidence="7 8" key="1">
    <citation type="submission" date="2018-04" db="EMBL/GenBank/DDBJ databases">
        <title>Adhaeribacter sp. HMF7616 genome sequencing and assembly.</title>
        <authorList>
            <person name="Kang H."/>
            <person name="Kang J."/>
            <person name="Cha I."/>
            <person name="Kim H."/>
            <person name="Joh K."/>
        </authorList>
    </citation>
    <scope>NUCLEOTIDE SEQUENCE [LARGE SCALE GENOMIC DNA]</scope>
    <source>
        <strain evidence="7 8">HMF7616</strain>
    </source>
</reference>
<protein>
    <submittedName>
        <fullName evidence="7">Protein ImpB</fullName>
    </submittedName>
</protein>
<dbReference type="Pfam" id="PF00817">
    <property type="entry name" value="IMS"/>
    <property type="match status" value="1"/>
</dbReference>
<dbReference type="EMBL" id="QASA01000001">
    <property type="protein sequence ID" value="RDC64295.1"/>
    <property type="molecule type" value="Genomic_DNA"/>
</dbReference>
<evidence type="ECO:0000313" key="8">
    <source>
        <dbReference type="Proteomes" id="UP000253919"/>
    </source>
</evidence>
<dbReference type="InterPro" id="IPR043128">
    <property type="entry name" value="Rev_trsase/Diguanyl_cyclase"/>
</dbReference>
<dbReference type="Gene3D" id="3.30.70.270">
    <property type="match status" value="1"/>
</dbReference>
<dbReference type="Gene3D" id="3.40.1170.60">
    <property type="match status" value="1"/>
</dbReference>
<keyword evidence="3" id="KW-0741">SOS mutagenesis</keyword>
<dbReference type="AlphaFoldDB" id="A0A369QKW8"/>
<dbReference type="Gene3D" id="3.30.1490.100">
    <property type="entry name" value="DNA polymerase, Y-family, little finger domain"/>
    <property type="match status" value="1"/>
</dbReference>
<dbReference type="GO" id="GO:0005829">
    <property type="term" value="C:cytosol"/>
    <property type="evidence" value="ECO:0007669"/>
    <property type="project" value="TreeGrafter"/>
</dbReference>
<keyword evidence="8" id="KW-1185">Reference proteome</keyword>
<dbReference type="SUPFAM" id="SSF100879">
    <property type="entry name" value="Lesion bypass DNA polymerase (Y-family), little finger domain"/>
    <property type="match status" value="1"/>
</dbReference>
<comment type="caution">
    <text evidence="7">The sequence shown here is derived from an EMBL/GenBank/DDBJ whole genome shotgun (WGS) entry which is preliminary data.</text>
</comment>
<evidence type="ECO:0000313" key="7">
    <source>
        <dbReference type="EMBL" id="RDC64295.1"/>
    </source>
</evidence>
<dbReference type="Pfam" id="PF13438">
    <property type="entry name" value="DUF4113"/>
    <property type="match status" value="1"/>
</dbReference>
<dbReference type="InterPro" id="IPR050116">
    <property type="entry name" value="DNA_polymerase-Y"/>
</dbReference>
<dbReference type="Proteomes" id="UP000253919">
    <property type="component" value="Unassembled WGS sequence"/>
</dbReference>
<keyword evidence="2" id="KW-0227">DNA damage</keyword>
<accession>A0A369QKW8</accession>
<dbReference type="RefSeq" id="WP_115373472.1">
    <property type="nucleotide sequence ID" value="NZ_QASA01000001.1"/>
</dbReference>
<name>A0A369QKW8_9BACT</name>
<dbReference type="GO" id="GO:0009432">
    <property type="term" value="P:SOS response"/>
    <property type="evidence" value="ECO:0007669"/>
    <property type="project" value="UniProtKB-KW"/>
</dbReference>
<dbReference type="GO" id="GO:0003887">
    <property type="term" value="F:DNA-directed DNA polymerase activity"/>
    <property type="evidence" value="ECO:0007669"/>
    <property type="project" value="TreeGrafter"/>
</dbReference>
<keyword evidence="4" id="KW-0234">DNA repair</keyword>
<dbReference type="PROSITE" id="PS50173">
    <property type="entry name" value="UMUC"/>
    <property type="match status" value="1"/>
</dbReference>
<feature type="domain" description="UmuC" evidence="6">
    <location>
        <begin position="2"/>
        <end position="185"/>
    </location>
</feature>
<evidence type="ECO:0000256" key="3">
    <source>
        <dbReference type="ARBA" id="ARBA00023199"/>
    </source>
</evidence>
<sequence length="426" mass="48059">MIALIDCNNFFVSCERVFEPWLNGKPVVVLSNNDGCIISRSQEAKDLGIKMGEPLFQAKPLIEREGIRVFSSNFMLYGDMSRRVMQILKMFGEVEVYSIDEAFVNLDHIPAAKLEEQARTIRETIGQYLNLPVCVGVAPTKTLAKVANHLAKKNAAYNGVALLDTPEKQAATRRHLAVENIWGIGRRYAIKLHQHQVYTAADLVDRSAAWVYKHLGGVVGVRLRQELLGNPCQELDITEDITRKNIACTRSFSRYITTLDELQEAVATYTTRAAEKLRGQCSAAKAISVFIRTNKFSVQAPQYHRATTICLPVASADTGELIRYAWQGLRQIFQNGYSYKKAGVILSEFTPENQVQTNLFDTTDRDKSKKLMAALDKLNLKMGKNEWAENMISYAAGGIEKNWKMTLSQKSPRYSTHWKEILKVKI</sequence>
<dbReference type="InterPro" id="IPR017961">
    <property type="entry name" value="DNA_pol_Y-fam_little_finger"/>
</dbReference>
<evidence type="ECO:0000256" key="5">
    <source>
        <dbReference type="ARBA" id="ARBA00023236"/>
    </source>
</evidence>
<keyword evidence="5" id="KW-0742">SOS response</keyword>
<dbReference type="InterPro" id="IPR036775">
    <property type="entry name" value="DNA_pol_Y-fam_lit_finger_sf"/>
</dbReference>
<dbReference type="Gene3D" id="1.10.150.20">
    <property type="entry name" value="5' to 3' exonuclease, C-terminal subdomain"/>
    <property type="match status" value="1"/>
</dbReference>
<dbReference type="SUPFAM" id="SSF56672">
    <property type="entry name" value="DNA/RNA polymerases"/>
    <property type="match status" value="1"/>
</dbReference>
<comment type="similarity">
    <text evidence="1">Belongs to the DNA polymerase type-Y family.</text>
</comment>
<dbReference type="PANTHER" id="PTHR11076:SF34">
    <property type="entry name" value="PROTEIN UMUC"/>
    <property type="match status" value="1"/>
</dbReference>
<dbReference type="GO" id="GO:0042276">
    <property type="term" value="P:error-prone translesion synthesis"/>
    <property type="evidence" value="ECO:0007669"/>
    <property type="project" value="TreeGrafter"/>
</dbReference>
<gene>
    <name evidence="7" type="ORF">AHMF7616_02908</name>
</gene>
<proteinExistence type="inferred from homology"/>
<organism evidence="7 8">
    <name type="scientific">Adhaeribacter pallidiroseus</name>
    <dbReference type="NCBI Taxonomy" id="2072847"/>
    <lineage>
        <taxon>Bacteria</taxon>
        <taxon>Pseudomonadati</taxon>
        <taxon>Bacteroidota</taxon>
        <taxon>Cytophagia</taxon>
        <taxon>Cytophagales</taxon>
        <taxon>Hymenobacteraceae</taxon>
        <taxon>Adhaeribacter</taxon>
    </lineage>
</organism>
<dbReference type="InterPro" id="IPR001126">
    <property type="entry name" value="UmuC"/>
</dbReference>
<dbReference type="PANTHER" id="PTHR11076">
    <property type="entry name" value="DNA REPAIR POLYMERASE UMUC / TRANSFERASE FAMILY MEMBER"/>
    <property type="match status" value="1"/>
</dbReference>
<evidence type="ECO:0000256" key="1">
    <source>
        <dbReference type="ARBA" id="ARBA00010945"/>
    </source>
</evidence>
<dbReference type="Pfam" id="PF11799">
    <property type="entry name" value="IMS_C"/>
    <property type="match status" value="1"/>
</dbReference>
<dbReference type="CDD" id="cd01700">
    <property type="entry name" value="PolY_Pol_V_umuC"/>
    <property type="match status" value="1"/>
</dbReference>
<dbReference type="GO" id="GO:0003684">
    <property type="term" value="F:damaged DNA binding"/>
    <property type="evidence" value="ECO:0007669"/>
    <property type="project" value="InterPro"/>
</dbReference>
<dbReference type="OrthoDB" id="9808813at2"/>
<dbReference type="InterPro" id="IPR043502">
    <property type="entry name" value="DNA/RNA_pol_sf"/>
</dbReference>
<evidence type="ECO:0000256" key="2">
    <source>
        <dbReference type="ARBA" id="ARBA00022763"/>
    </source>
</evidence>
<evidence type="ECO:0000259" key="6">
    <source>
        <dbReference type="PROSITE" id="PS50173"/>
    </source>
</evidence>
<dbReference type="InterPro" id="IPR025188">
    <property type="entry name" value="DUF4113"/>
</dbReference>
<evidence type="ECO:0000256" key="4">
    <source>
        <dbReference type="ARBA" id="ARBA00023204"/>
    </source>
</evidence>
<dbReference type="GO" id="GO:0006281">
    <property type="term" value="P:DNA repair"/>
    <property type="evidence" value="ECO:0007669"/>
    <property type="project" value="UniProtKB-KW"/>
</dbReference>